<protein>
    <submittedName>
        <fullName evidence="1">Uncharacterized protein</fullName>
    </submittedName>
</protein>
<dbReference type="Proteomes" id="UP000184172">
    <property type="component" value="Unassembled WGS sequence"/>
</dbReference>
<keyword evidence="2" id="KW-1185">Reference proteome</keyword>
<reference evidence="2" key="1">
    <citation type="submission" date="2016-11" db="EMBL/GenBank/DDBJ databases">
        <authorList>
            <person name="Varghese N."/>
            <person name="Submissions S."/>
        </authorList>
    </citation>
    <scope>NUCLEOTIDE SEQUENCE [LARGE SCALE GENOMIC DNA]</scope>
    <source>
        <strain evidence="2">DSM 26349</strain>
    </source>
</reference>
<evidence type="ECO:0000313" key="1">
    <source>
        <dbReference type="EMBL" id="SHJ82524.1"/>
    </source>
</evidence>
<name>A0A1M6MGE2_9FLAO</name>
<dbReference type="OrthoDB" id="1339084at2"/>
<sequence length="205" mass="24066">MNAHHFWQWFLANEKILRNIHSLSEKGREELLYWFSKHLDYYSPKIGYRFIIPHLSQEPPTLSFSTSGDPELRILIVQLLETAPKLPHWIITASITSLADQDPNYFEKEYCLNSLCCKPSQIKFWTLLIDPETDQFILAIHLDISTNNIDPDLVYETVVAILIDTLGDEKYNHHIEDIIIHNQLPVDEEILELKELKLYLESYKS</sequence>
<organism evidence="1 2">
    <name type="scientific">Aequorivita viscosa</name>
    <dbReference type="NCBI Taxonomy" id="797419"/>
    <lineage>
        <taxon>Bacteria</taxon>
        <taxon>Pseudomonadati</taxon>
        <taxon>Bacteroidota</taxon>
        <taxon>Flavobacteriia</taxon>
        <taxon>Flavobacteriales</taxon>
        <taxon>Flavobacteriaceae</taxon>
        <taxon>Aequorivita</taxon>
    </lineage>
</organism>
<dbReference type="RefSeq" id="WP_073220938.1">
    <property type="nucleotide sequence ID" value="NZ_FNNS01000025.1"/>
</dbReference>
<gene>
    <name evidence="1" type="ORF">SAMN04487908_12716</name>
</gene>
<proteinExistence type="predicted"/>
<dbReference type="AlphaFoldDB" id="A0A1M6MGE2"/>
<evidence type="ECO:0000313" key="2">
    <source>
        <dbReference type="Proteomes" id="UP000184172"/>
    </source>
</evidence>
<accession>A0A1M6MGE2</accession>
<dbReference type="EMBL" id="FQYV01000027">
    <property type="protein sequence ID" value="SHJ82524.1"/>
    <property type="molecule type" value="Genomic_DNA"/>
</dbReference>